<evidence type="ECO:0000256" key="8">
    <source>
        <dbReference type="ARBA" id="ARBA00045103"/>
    </source>
</evidence>
<evidence type="ECO:0000259" key="11">
    <source>
        <dbReference type="Pfam" id="PF00534"/>
    </source>
</evidence>
<evidence type="ECO:0000313" key="16">
    <source>
        <dbReference type="Proteomes" id="UP000324907"/>
    </source>
</evidence>
<dbReference type="Pfam" id="PF00534">
    <property type="entry name" value="Glycos_transf_1"/>
    <property type="match status" value="1"/>
</dbReference>
<evidence type="ECO:0000256" key="5">
    <source>
        <dbReference type="ARBA" id="ARBA00022824"/>
    </source>
</evidence>
<comment type="function">
    <text evidence="10">Mannosylates Man(2)GlcNAc(2)-dolichol diphosphate and Man(1)GlcNAc(2)-dolichol diphosphate to form Man(3)GlcNAc(2)-dolichol diphosphate.</text>
</comment>
<comment type="catalytic activity">
    <reaction evidence="8 10">
        <text>a beta-D-Man-(1-&gt;4)-beta-D-GlcNAc-(1-&gt;4)-alpha-D-GlcNAc-diphospho-di-trans,poly-cis-dolichol + GDP-alpha-D-mannose = an alpha-D-Man-(1-&gt;3)-beta-D-Man-(1-&gt;4)-beta-D-GlcNAc-(1-&gt;4)-alpha-D-GlcNAc-diphospho-di-trans,poly-cis-dolichol + GDP + H(+)</text>
        <dbReference type="Rhea" id="RHEA:29515"/>
        <dbReference type="Rhea" id="RHEA-COMP:19511"/>
        <dbReference type="Rhea" id="RHEA-COMP:19513"/>
        <dbReference type="ChEBI" id="CHEBI:15378"/>
        <dbReference type="ChEBI" id="CHEBI:57527"/>
        <dbReference type="ChEBI" id="CHEBI:58189"/>
        <dbReference type="ChEBI" id="CHEBI:58472"/>
        <dbReference type="ChEBI" id="CHEBI:132510"/>
        <dbReference type="EC" id="2.4.1.132"/>
    </reaction>
    <physiologicalReaction direction="left-to-right" evidence="8 10">
        <dbReference type="Rhea" id="RHEA:29516"/>
    </physiologicalReaction>
</comment>
<evidence type="ECO:0000256" key="4">
    <source>
        <dbReference type="ARBA" id="ARBA00022692"/>
    </source>
</evidence>
<evidence type="ECO:0000256" key="10">
    <source>
        <dbReference type="RuleBase" id="RU367136"/>
    </source>
</evidence>
<dbReference type="GO" id="GO:0004378">
    <property type="term" value="F:GDP-Man:Man(1)GlcNAc(2)-PP-Dol alpha-1,3-mannosyltransferase activity"/>
    <property type="evidence" value="ECO:0007669"/>
    <property type="project" value="UniProtKB-UniRule"/>
</dbReference>
<keyword evidence="3 10" id="KW-0808">Transferase</keyword>
<name>A0A5A8EAM4_CAFRO</name>
<feature type="domain" description="Glycosyltransferase subfamily 4-like N-terminal" evidence="12">
    <location>
        <begin position="13"/>
        <end position="191"/>
    </location>
</feature>
<dbReference type="InterPro" id="IPR027054">
    <property type="entry name" value="ALG2"/>
</dbReference>
<protein>
    <recommendedName>
        <fullName evidence="10">Alpha-1,3/1,6-mannosyltransferase ALG2</fullName>
        <ecNumber evidence="10">2.4.1.132</ecNumber>
        <ecNumber evidence="10">2.4.1.257</ecNumber>
    </recommendedName>
    <alternativeName>
        <fullName evidence="10">GDP-Man:Man(1)GlcNAc(2)-PP-Dol alpha-1,3-mannosyltransferase</fullName>
    </alternativeName>
</protein>
<dbReference type="PANTHER" id="PTHR45918:SF1">
    <property type="entry name" value="ALPHA-1,3_1,6-MANNOSYLTRANSFERASE ALG2"/>
    <property type="match status" value="1"/>
</dbReference>
<dbReference type="UniPathway" id="UPA00378"/>
<gene>
    <name evidence="14" type="ORF">FNF27_03505</name>
    <name evidence="13" type="ORF">FNF28_05404</name>
</gene>
<dbReference type="GO" id="GO:0005789">
    <property type="term" value="C:endoplasmic reticulum membrane"/>
    <property type="evidence" value="ECO:0007669"/>
    <property type="project" value="UniProtKB-SubCell"/>
</dbReference>
<evidence type="ECO:0000313" key="15">
    <source>
        <dbReference type="Proteomes" id="UP000322899"/>
    </source>
</evidence>
<feature type="domain" description="Glycosyl transferase family 1" evidence="11">
    <location>
        <begin position="202"/>
        <end position="395"/>
    </location>
</feature>
<reference evidence="15 16" key="1">
    <citation type="submission" date="2019-07" db="EMBL/GenBank/DDBJ databases">
        <title>Genomes of Cafeteria roenbergensis.</title>
        <authorList>
            <person name="Fischer M.G."/>
            <person name="Hackl T."/>
            <person name="Roman M."/>
        </authorList>
    </citation>
    <scope>NUCLEOTIDE SEQUENCE [LARGE SCALE GENOMIC DNA]</scope>
    <source>
        <strain evidence="14 15">E4-10P</strain>
        <strain evidence="13 16">RCC970-E3</strain>
    </source>
</reference>
<dbReference type="OrthoDB" id="448893at2759"/>
<dbReference type="Pfam" id="PF13439">
    <property type="entry name" value="Glyco_transf_4"/>
    <property type="match status" value="1"/>
</dbReference>
<comment type="catalytic activity">
    <reaction evidence="9 10">
        <text>an alpha-D-Man-(1-&gt;3)-beta-D-Man-(1-&gt;4)-beta-D-GlcNAc-(1-&gt;4)-alpha-D-GlcNAc-diphospho-di-trans,poly-cis-dolichol + GDP-alpha-D-mannose = an alpha-D-Man-(1-&gt;3)-[alpha-D-Man-(1-&gt;6)]-beta-D-Man-(1-&gt;4)-beta-D-GlcNAc-(1-&gt;4)-alpha-D-GlcNAc-diphospho-di-trans,poly-cis-dolichol + GDP + H(+)</text>
        <dbReference type="Rhea" id="RHEA:29519"/>
        <dbReference type="Rhea" id="RHEA-COMP:19513"/>
        <dbReference type="Rhea" id="RHEA-COMP:19515"/>
        <dbReference type="ChEBI" id="CHEBI:15378"/>
        <dbReference type="ChEBI" id="CHEBI:57527"/>
        <dbReference type="ChEBI" id="CHEBI:58189"/>
        <dbReference type="ChEBI" id="CHEBI:132510"/>
        <dbReference type="ChEBI" id="CHEBI:132511"/>
        <dbReference type="EC" id="2.4.1.257"/>
    </reaction>
    <physiologicalReaction direction="left-to-right" evidence="9 10">
        <dbReference type="Rhea" id="RHEA:29520"/>
    </physiologicalReaction>
</comment>
<comment type="similarity">
    <text evidence="10">Belongs to the glycosyltransferase group 1 family.</text>
</comment>
<dbReference type="Proteomes" id="UP000324907">
    <property type="component" value="Unassembled WGS sequence"/>
</dbReference>
<evidence type="ECO:0000256" key="6">
    <source>
        <dbReference type="ARBA" id="ARBA00022989"/>
    </source>
</evidence>
<dbReference type="GO" id="GO:0102704">
    <property type="term" value="F:GDP-Man:Man(2)GlcNAc(2)-PP-Dol alpha-1,6-mannosyltransferase activity"/>
    <property type="evidence" value="ECO:0007669"/>
    <property type="project" value="UniProtKB-UniRule"/>
</dbReference>
<dbReference type="AlphaFoldDB" id="A0A5A8EAM4"/>
<keyword evidence="2 10" id="KW-0328">Glycosyltransferase</keyword>
<dbReference type="EMBL" id="VLTL01000109">
    <property type="protein sequence ID" value="KAA0160568.1"/>
    <property type="molecule type" value="Genomic_DNA"/>
</dbReference>
<comment type="pathway">
    <text evidence="1 10">Protein modification; protein glycosylation.</text>
</comment>
<dbReference type="InterPro" id="IPR001296">
    <property type="entry name" value="Glyco_trans_1"/>
</dbReference>
<dbReference type="EC" id="2.4.1.257" evidence="10"/>
<evidence type="ECO:0000256" key="1">
    <source>
        <dbReference type="ARBA" id="ARBA00004922"/>
    </source>
</evidence>
<keyword evidence="4" id="KW-0812">Transmembrane</keyword>
<evidence type="ECO:0000256" key="2">
    <source>
        <dbReference type="ARBA" id="ARBA00022676"/>
    </source>
</evidence>
<dbReference type="SUPFAM" id="SSF53756">
    <property type="entry name" value="UDP-Glycosyltransferase/glycogen phosphorylase"/>
    <property type="match status" value="1"/>
</dbReference>
<evidence type="ECO:0000313" key="14">
    <source>
        <dbReference type="EMBL" id="KAA0174973.1"/>
    </source>
</evidence>
<evidence type="ECO:0000256" key="3">
    <source>
        <dbReference type="ARBA" id="ARBA00022679"/>
    </source>
</evidence>
<comment type="subcellular location">
    <subcellularLocation>
        <location evidence="10">Endoplasmic reticulum membrane</location>
        <topology evidence="10">Single-pass membrane protein</topology>
    </subcellularLocation>
</comment>
<evidence type="ECO:0000259" key="12">
    <source>
        <dbReference type="Pfam" id="PF13439"/>
    </source>
</evidence>
<comment type="caution">
    <text evidence="14">The sequence shown here is derived from an EMBL/GenBank/DDBJ whole genome shotgun (WGS) entry which is preliminary data.</text>
</comment>
<proteinExistence type="inferred from homology"/>
<accession>A0A5A8EAM4</accession>
<dbReference type="Proteomes" id="UP000322899">
    <property type="component" value="Unassembled WGS sequence"/>
</dbReference>
<organism evidence="14 15">
    <name type="scientific">Cafeteria roenbergensis</name>
    <name type="common">Marine flagellate</name>
    <dbReference type="NCBI Taxonomy" id="33653"/>
    <lineage>
        <taxon>Eukaryota</taxon>
        <taxon>Sar</taxon>
        <taxon>Stramenopiles</taxon>
        <taxon>Bigyra</taxon>
        <taxon>Opalozoa</taxon>
        <taxon>Bicosoecida</taxon>
        <taxon>Cafeteriaceae</taxon>
        <taxon>Cafeteria</taxon>
    </lineage>
</organism>
<dbReference type="InterPro" id="IPR028098">
    <property type="entry name" value="Glyco_trans_4-like_N"/>
</dbReference>
<dbReference type="Gene3D" id="3.40.50.2000">
    <property type="entry name" value="Glycogen Phosphorylase B"/>
    <property type="match status" value="2"/>
</dbReference>
<sequence length="448" mass="49872">MRIAFLHPDLGLGGAERLVVDAAMALKMESHEVDMFTSHFEPGRAFEEATSGRYFDVVVYGDGLPRQLWGGFHIFFAMLRNAWLAVCVSLLHRPYDVIICDQVSISVLVLRLLSPSARVLFYCHFPDQLLSQRTSLLKSLYRLPFDIVEELTTLLADRIVVNSNFTAGVFAKTFRLACGSKPGVLYPCVRLDDTLEFSAPRAARPVVLSINRFERKKGLRLAIDAFASMRATAARASRAHDAVLVMAGGYDPRLSENIEHHRELWARCEELGLTPANADDGYVAHCKAEASRRAPRADVLFVRSFSDADKSAMLRDCSLVVYTPRGEHFGIVPLEAMAWYRPVLAIDDAGPRETVLHEATGFLEDGSADSFAARMSQVLNSPDAVERLGRAARERVSSTFTLGAMRRELGRLVVELKSAPPTRWLPSWLLWATLWGAFVLWARLASSS</sequence>
<keyword evidence="5" id="KW-0256">Endoplasmic reticulum</keyword>
<evidence type="ECO:0000256" key="7">
    <source>
        <dbReference type="ARBA" id="ARBA00023136"/>
    </source>
</evidence>
<evidence type="ECO:0000313" key="13">
    <source>
        <dbReference type="EMBL" id="KAA0160568.1"/>
    </source>
</evidence>
<evidence type="ECO:0000256" key="9">
    <source>
        <dbReference type="ARBA" id="ARBA00045104"/>
    </source>
</evidence>
<dbReference type="EMBL" id="VLTO01000017">
    <property type="protein sequence ID" value="KAA0174973.1"/>
    <property type="molecule type" value="Genomic_DNA"/>
</dbReference>
<dbReference type="EC" id="2.4.1.132" evidence="10"/>
<keyword evidence="6" id="KW-1133">Transmembrane helix</keyword>
<dbReference type="PANTHER" id="PTHR45918">
    <property type="entry name" value="ALPHA-1,3/1,6-MANNOSYLTRANSFERASE ALG2"/>
    <property type="match status" value="1"/>
</dbReference>
<keyword evidence="7" id="KW-0472">Membrane</keyword>